<dbReference type="GO" id="GO:0005737">
    <property type="term" value="C:cytoplasm"/>
    <property type="evidence" value="ECO:0007669"/>
    <property type="project" value="TreeGrafter"/>
</dbReference>
<dbReference type="InterPro" id="IPR057617">
    <property type="entry name" value="PML_C"/>
</dbReference>
<dbReference type="Pfam" id="PF25244">
    <property type="entry name" value="PML_C"/>
    <property type="match status" value="1"/>
</dbReference>
<dbReference type="GO" id="GO:0046872">
    <property type="term" value="F:metal ion binding"/>
    <property type="evidence" value="ECO:0007669"/>
    <property type="project" value="UniProtKB-KW"/>
</dbReference>
<keyword evidence="2" id="KW-0540">Nuclease</keyword>
<comment type="similarity">
    <text evidence="7">Belongs to the exonuclease superfamily. TREX family.</text>
</comment>
<dbReference type="CDD" id="cd06127">
    <property type="entry name" value="DEDDh"/>
    <property type="match status" value="1"/>
</dbReference>
<dbReference type="SUPFAM" id="SSF53098">
    <property type="entry name" value="Ribonuclease H-like"/>
    <property type="match status" value="1"/>
</dbReference>
<dbReference type="EMBL" id="JH816901">
    <property type="protein sequence ID" value="EKC26714.1"/>
    <property type="molecule type" value="Genomic_DNA"/>
</dbReference>
<protein>
    <submittedName>
        <fullName evidence="8">DNA polymerase III polC-type</fullName>
    </submittedName>
</protein>
<organism evidence="8">
    <name type="scientific">Magallana gigas</name>
    <name type="common">Pacific oyster</name>
    <name type="synonym">Crassostrea gigas</name>
    <dbReference type="NCBI Taxonomy" id="29159"/>
    <lineage>
        <taxon>Eukaryota</taxon>
        <taxon>Metazoa</taxon>
        <taxon>Spiralia</taxon>
        <taxon>Lophotrochozoa</taxon>
        <taxon>Mollusca</taxon>
        <taxon>Bivalvia</taxon>
        <taxon>Autobranchia</taxon>
        <taxon>Pteriomorphia</taxon>
        <taxon>Ostreida</taxon>
        <taxon>Ostreoidea</taxon>
        <taxon>Ostreidae</taxon>
        <taxon>Magallana</taxon>
    </lineage>
</organism>
<dbReference type="InterPro" id="IPR036397">
    <property type="entry name" value="RNaseH_sf"/>
</dbReference>
<dbReference type="HOGENOM" id="CLU_744431_0_0_1"/>
<gene>
    <name evidence="8" type="ORF">CGI_10028249</name>
</gene>
<evidence type="ECO:0000313" key="8">
    <source>
        <dbReference type="EMBL" id="EKC26714.1"/>
    </source>
</evidence>
<keyword evidence="3" id="KW-0479">Metal-binding</keyword>
<proteinExistence type="inferred from homology"/>
<accession>K1Q618</accession>
<dbReference type="Gene3D" id="3.30.420.10">
    <property type="entry name" value="Ribonuclease H-like superfamily/Ribonuclease H"/>
    <property type="match status" value="1"/>
</dbReference>
<dbReference type="GO" id="GO:0003676">
    <property type="term" value="F:nucleic acid binding"/>
    <property type="evidence" value="ECO:0007669"/>
    <property type="project" value="InterPro"/>
</dbReference>
<reference evidence="8" key="1">
    <citation type="journal article" date="2012" name="Nature">
        <title>The oyster genome reveals stress adaptation and complexity of shell formation.</title>
        <authorList>
            <person name="Zhang G."/>
            <person name="Fang X."/>
            <person name="Guo X."/>
            <person name="Li L."/>
            <person name="Luo R."/>
            <person name="Xu F."/>
            <person name="Yang P."/>
            <person name="Zhang L."/>
            <person name="Wang X."/>
            <person name="Qi H."/>
            <person name="Xiong Z."/>
            <person name="Que H."/>
            <person name="Xie Y."/>
            <person name="Holland P.W."/>
            <person name="Paps J."/>
            <person name="Zhu Y."/>
            <person name="Wu F."/>
            <person name="Chen Y."/>
            <person name="Wang J."/>
            <person name="Peng C."/>
            <person name="Meng J."/>
            <person name="Yang L."/>
            <person name="Liu J."/>
            <person name="Wen B."/>
            <person name="Zhang N."/>
            <person name="Huang Z."/>
            <person name="Zhu Q."/>
            <person name="Feng Y."/>
            <person name="Mount A."/>
            <person name="Hedgecock D."/>
            <person name="Xu Z."/>
            <person name="Liu Y."/>
            <person name="Domazet-Loso T."/>
            <person name="Du Y."/>
            <person name="Sun X."/>
            <person name="Zhang S."/>
            <person name="Liu B."/>
            <person name="Cheng P."/>
            <person name="Jiang X."/>
            <person name="Li J."/>
            <person name="Fan D."/>
            <person name="Wang W."/>
            <person name="Fu W."/>
            <person name="Wang T."/>
            <person name="Wang B."/>
            <person name="Zhang J."/>
            <person name="Peng Z."/>
            <person name="Li Y."/>
            <person name="Li N."/>
            <person name="Wang J."/>
            <person name="Chen M."/>
            <person name="He Y."/>
            <person name="Tan F."/>
            <person name="Song X."/>
            <person name="Zheng Q."/>
            <person name="Huang R."/>
            <person name="Yang H."/>
            <person name="Du X."/>
            <person name="Chen L."/>
            <person name="Yang M."/>
            <person name="Gaffney P.M."/>
            <person name="Wang S."/>
            <person name="Luo L."/>
            <person name="She Z."/>
            <person name="Ming Y."/>
            <person name="Huang W."/>
            <person name="Zhang S."/>
            <person name="Huang B."/>
            <person name="Zhang Y."/>
            <person name="Qu T."/>
            <person name="Ni P."/>
            <person name="Miao G."/>
            <person name="Wang J."/>
            <person name="Wang Q."/>
            <person name="Steinberg C.E."/>
            <person name="Wang H."/>
            <person name="Li N."/>
            <person name="Qian L."/>
            <person name="Zhang G."/>
            <person name="Li Y."/>
            <person name="Yang H."/>
            <person name="Liu X."/>
            <person name="Wang J."/>
            <person name="Yin Y."/>
            <person name="Wang J."/>
        </authorList>
    </citation>
    <scope>NUCLEOTIDE SEQUENCE [LARGE SCALE GENOMIC DNA]</scope>
    <source>
        <strain evidence="8">05x7-T-G4-1.051#20</strain>
    </source>
</reference>
<dbReference type="GO" id="GO:0006308">
    <property type="term" value="P:DNA catabolic process"/>
    <property type="evidence" value="ECO:0007669"/>
    <property type="project" value="TreeGrafter"/>
</dbReference>
<dbReference type="InterPro" id="IPR013520">
    <property type="entry name" value="Ribonucl_H"/>
</dbReference>
<evidence type="ECO:0000256" key="4">
    <source>
        <dbReference type="ARBA" id="ARBA00022801"/>
    </source>
</evidence>
<dbReference type="InterPro" id="IPR040393">
    <property type="entry name" value="TREX1/2"/>
</dbReference>
<sequence length="372" mass="42247">MGEKQEMEFEVLAKLYQASTETLQGILKDNKVYRGILLSPGEVSKKHGISMDKKLWHKKNHASVSFKRRRLLLKKRQHLRESANYVKEGKTYEQDVSSADVNSCDIEALPGKRNFTGGENTAVFVLETTGLSRNSDIIQLAAFDGKEELNIYISPSQEITKKASEITGLKYDFESGCMFSGGQEVECIDIRIALLKLIDYVSKREKPIIVGHNVLSFDIPILIKKLQEFLRHVGDSLDTLRLARKLFNKETVGNYKQQTLVQVLGKSYQAHDALTDVKNLYELFVSKFTYKETDAFPLNFHVLQKSFVPLVERKLISSANSRKLANSELGLGHLSLAYQRNNEEGVKFILSEHGFNAKTSKGINLYFEKQEE</sequence>
<dbReference type="SMART" id="SM00479">
    <property type="entry name" value="EXOIII"/>
    <property type="match status" value="1"/>
</dbReference>
<evidence type="ECO:0000256" key="5">
    <source>
        <dbReference type="ARBA" id="ARBA00022839"/>
    </source>
</evidence>
<keyword evidence="4" id="KW-0378">Hydrolase</keyword>
<evidence type="ECO:0000256" key="2">
    <source>
        <dbReference type="ARBA" id="ARBA00022722"/>
    </source>
</evidence>
<evidence type="ECO:0000256" key="1">
    <source>
        <dbReference type="ARBA" id="ARBA00001946"/>
    </source>
</evidence>
<dbReference type="AlphaFoldDB" id="K1Q618"/>
<keyword evidence="5" id="KW-0269">Exonuclease</keyword>
<evidence type="ECO:0000256" key="3">
    <source>
        <dbReference type="ARBA" id="ARBA00022723"/>
    </source>
</evidence>
<dbReference type="PANTHER" id="PTHR13058">
    <property type="entry name" value="THREE PRIME REPAIR EXONUCLEASE 1, 2"/>
    <property type="match status" value="1"/>
</dbReference>
<evidence type="ECO:0000256" key="6">
    <source>
        <dbReference type="ARBA" id="ARBA00022842"/>
    </source>
</evidence>
<comment type="cofactor">
    <cofactor evidence="1">
        <name>Mg(2+)</name>
        <dbReference type="ChEBI" id="CHEBI:18420"/>
    </cofactor>
</comment>
<dbReference type="PANTHER" id="PTHR13058:SF22">
    <property type="entry name" value="EXODEOXYRIBONUCLEASE III"/>
    <property type="match status" value="1"/>
</dbReference>
<dbReference type="InParanoid" id="K1Q618"/>
<dbReference type="InterPro" id="IPR012337">
    <property type="entry name" value="RNaseH-like_sf"/>
</dbReference>
<evidence type="ECO:0000256" key="7">
    <source>
        <dbReference type="ARBA" id="ARBA00025769"/>
    </source>
</evidence>
<dbReference type="GO" id="GO:0008296">
    <property type="term" value="F:3'-5'-DNA exonuclease activity"/>
    <property type="evidence" value="ECO:0007669"/>
    <property type="project" value="TreeGrafter"/>
</dbReference>
<name>K1Q618_MAGGI</name>
<keyword evidence="6" id="KW-0460">Magnesium</keyword>
<dbReference type="Pfam" id="PF00929">
    <property type="entry name" value="RNase_T"/>
    <property type="match status" value="1"/>
</dbReference>